<dbReference type="EMBL" id="LAZR01030073">
    <property type="protein sequence ID" value="KKL57703.1"/>
    <property type="molecule type" value="Genomic_DNA"/>
</dbReference>
<proteinExistence type="predicted"/>
<organism evidence="1">
    <name type="scientific">marine sediment metagenome</name>
    <dbReference type="NCBI Taxonomy" id="412755"/>
    <lineage>
        <taxon>unclassified sequences</taxon>
        <taxon>metagenomes</taxon>
        <taxon>ecological metagenomes</taxon>
    </lineage>
</organism>
<reference evidence="1" key="1">
    <citation type="journal article" date="2015" name="Nature">
        <title>Complex archaea that bridge the gap between prokaryotes and eukaryotes.</title>
        <authorList>
            <person name="Spang A."/>
            <person name="Saw J.H."/>
            <person name="Jorgensen S.L."/>
            <person name="Zaremba-Niedzwiedzka K."/>
            <person name="Martijn J."/>
            <person name="Lind A.E."/>
            <person name="van Eijk R."/>
            <person name="Schleper C."/>
            <person name="Guy L."/>
            <person name="Ettema T.J."/>
        </authorList>
    </citation>
    <scope>NUCLEOTIDE SEQUENCE</scope>
</reference>
<accession>A0A0F9D7H5</accession>
<dbReference type="AlphaFoldDB" id="A0A0F9D7H5"/>
<gene>
    <name evidence="1" type="ORF">LCGC14_2232770</name>
</gene>
<protein>
    <submittedName>
        <fullName evidence="1">Uncharacterized protein</fullName>
    </submittedName>
</protein>
<evidence type="ECO:0000313" key="1">
    <source>
        <dbReference type="EMBL" id="KKL57703.1"/>
    </source>
</evidence>
<sequence length="88" mass="9186">MGTESGHLTRLLSNLSEADRVKLHDKIADDSVQLAGAATKKVGFYGTTPIVQPSVTAVGTTTATTALNETKIDRLYAALESIGIIVTA</sequence>
<comment type="caution">
    <text evidence="1">The sequence shown here is derived from an EMBL/GenBank/DDBJ whole genome shotgun (WGS) entry which is preliminary data.</text>
</comment>
<name>A0A0F9D7H5_9ZZZZ</name>